<keyword evidence="8 11" id="KW-1133">Transmembrane helix</keyword>
<keyword evidence="6" id="KW-0547">Nucleotide-binding</keyword>
<evidence type="ECO:0000256" key="6">
    <source>
        <dbReference type="ARBA" id="ARBA00022741"/>
    </source>
</evidence>
<dbReference type="PANTHER" id="PTHR19241">
    <property type="entry name" value="ATP-BINDING CASSETTE TRANSPORTER"/>
    <property type="match status" value="1"/>
</dbReference>
<evidence type="ECO:0000256" key="9">
    <source>
        <dbReference type="ARBA" id="ARBA00023136"/>
    </source>
</evidence>
<organism evidence="13 14">
    <name type="scientific">Dendrobium nobile</name>
    <name type="common">Orchid</name>
    <dbReference type="NCBI Taxonomy" id="94219"/>
    <lineage>
        <taxon>Eukaryota</taxon>
        <taxon>Viridiplantae</taxon>
        <taxon>Streptophyta</taxon>
        <taxon>Embryophyta</taxon>
        <taxon>Tracheophyta</taxon>
        <taxon>Spermatophyta</taxon>
        <taxon>Magnoliopsida</taxon>
        <taxon>Liliopsida</taxon>
        <taxon>Asparagales</taxon>
        <taxon>Orchidaceae</taxon>
        <taxon>Epidendroideae</taxon>
        <taxon>Malaxideae</taxon>
        <taxon>Dendrobiinae</taxon>
        <taxon>Dendrobium</taxon>
    </lineage>
</organism>
<dbReference type="SMR" id="A0A8T3BV17"/>
<feature type="transmembrane region" description="Helical" evidence="11">
    <location>
        <begin position="1197"/>
        <end position="1221"/>
    </location>
</feature>
<dbReference type="GO" id="GO:0005524">
    <property type="term" value="F:ATP binding"/>
    <property type="evidence" value="ECO:0007669"/>
    <property type="project" value="UniProtKB-KW"/>
</dbReference>
<dbReference type="Pfam" id="PF19055">
    <property type="entry name" value="ABC2_membrane_7"/>
    <property type="match status" value="1"/>
</dbReference>
<feature type="transmembrane region" description="Helical" evidence="11">
    <location>
        <begin position="1162"/>
        <end position="1185"/>
    </location>
</feature>
<dbReference type="FunFam" id="3.40.50.300:FF:000157">
    <property type="entry name" value="ABC transporter G family member 34"/>
    <property type="match status" value="1"/>
</dbReference>
<evidence type="ECO:0000256" key="5">
    <source>
        <dbReference type="ARBA" id="ARBA00022737"/>
    </source>
</evidence>
<dbReference type="Pfam" id="PF01061">
    <property type="entry name" value="ABC2_membrane"/>
    <property type="match status" value="2"/>
</dbReference>
<dbReference type="InterPro" id="IPR027417">
    <property type="entry name" value="P-loop_NTPase"/>
</dbReference>
<feature type="transmembrane region" description="Helical" evidence="11">
    <location>
        <begin position="1084"/>
        <end position="1102"/>
    </location>
</feature>
<dbReference type="GO" id="GO:0140359">
    <property type="term" value="F:ABC-type transporter activity"/>
    <property type="evidence" value="ECO:0007669"/>
    <property type="project" value="InterPro"/>
</dbReference>
<dbReference type="SMART" id="SM00382">
    <property type="entry name" value="AAA"/>
    <property type="match status" value="2"/>
</dbReference>
<evidence type="ECO:0000256" key="3">
    <source>
        <dbReference type="ARBA" id="ARBA00022448"/>
    </source>
</evidence>
<sequence>MEGMERMERPAPLTPELNEVFLLRLKETRQSLGFGDSKVEIRFEGLNVEADAQVGLRTPPTLLNVTLNTMQELTESLRPSSTNKKPIRILNGLTGVIKPSRMTLILGPPGSGKSTFLRALSKKLDPAFKISGKVTFNEQELKPSTSEQLCMYVSQHDLHHAEMTVRDTLNFSSHMFGTNKAFEILSGVPGTERASTNKLAPEIDELLEATSCGEGSNLTTNYILKLLGLEDCANIIVGDEMRRGISGGQKKRVTIGEMLISLARSFFMDDISTGLDSSTTYMIVKFLRQIAHIMDTTMVISLIQPSAETFELFDDIILLCKGQIVYQGRRENILEFFEFMGFKCPDRKNIADFLQEVTSKMDQEQYWKDNQREYQYVSVEKFAESFCCYYLDQHLEDKQHIIGGYTKSVRTIATSENYRISNWKVFKACFSREVLLLKMNSPVHIFKSIQIMILALVTMTLFLRTNMDHHSIAGGNKFIGAIFTGVVIVNFNGMTELAMIVKRLPVFYKQRELMLLPGWALLFSIYILSIPLTLIETGIWTSLTYFVIGYAPSATRFFQQYLAFLSVHQMSMGLFRLIAAIGKTQMMANTLGTAALISIYILAGFVLSRDDIQPWLKWGYWSSPLTYGQNAVALNEFLDERWNKKMYDNSNETIGEVFLRSRGLLTQWHWYWISIGALAGFSLIFNILTIFALEYSYNPYKHKVTASTDVADLQLNGKDNEQQGDGRVSTPLPFQPLNLVFQHISYYVDMPKGMKKDGNGKRLQLLRDVSGAFRPGILTALMGITGAGKTTLLDVLAGRKTGGYIEGNISISGYPKKQEAFARISGYCEQTDIHSPFLTVHESLHLSAWLRLPSHVEQHDRNMFVEEVMCLVELLPLKKAIVGLPGAHGLSAEQRKRLSIAVELVASPSIIFMDEPTTGLDARAAAIVMRTVRKTVDTGRTVVCTIHQPSIEIFEAFDELLLMKSGGQLIYSGPLGPFSQTMINYFEAIPGVPKIRKGQNPATWMLDITSTIIEYNQHIDYAGIYRNSSLYRDNMDMVEDLSKRRPNLEEPHFLTTCRLSFKVQCLACLWKQNRSYWKNPEHNIVRFATTVTTSLLFGVVFWQIGSKMTKEQDIFNVLGIMYGSALFLGFANASIVQPVVGTERTVLYRERAAGMYSTLPSAIAQVAIEIPYIIVQVLIFSSTVYTMAGFQLVVSKFLWFVLFMLLSFFYFTLFGMMAVALTPIQDVAALLSFLIFIIWNLFSGFMLPRKLIPTWWRWYYWANPAAWTIYGLLFSQLGDRVELIQIPGGSDQSIKEFLEDYLGVESTYFPIIVTLHFGIIVLFFILFVVGIKHLNFQKK</sequence>
<evidence type="ECO:0000256" key="7">
    <source>
        <dbReference type="ARBA" id="ARBA00022840"/>
    </source>
</evidence>
<dbReference type="Gene3D" id="3.40.50.300">
    <property type="entry name" value="P-loop containing nucleotide triphosphate hydrolases"/>
    <property type="match status" value="2"/>
</dbReference>
<dbReference type="Pfam" id="PF00005">
    <property type="entry name" value="ABC_tran"/>
    <property type="match status" value="2"/>
</dbReference>
<dbReference type="PROSITE" id="PS50893">
    <property type="entry name" value="ABC_TRANSPORTER_2"/>
    <property type="match status" value="2"/>
</dbReference>
<name>A0A8T3BV17_DENNO</name>
<evidence type="ECO:0000256" key="8">
    <source>
        <dbReference type="ARBA" id="ARBA00022989"/>
    </source>
</evidence>
<accession>A0A8T3BV17</accession>
<keyword evidence="9 11" id="KW-0472">Membrane</keyword>
<gene>
    <name evidence="13" type="ORF">KFK09_007690</name>
</gene>
<dbReference type="EMBL" id="JAGYWB010000006">
    <property type="protein sequence ID" value="KAI0520219.1"/>
    <property type="molecule type" value="Genomic_DNA"/>
</dbReference>
<feature type="transmembrane region" description="Helical" evidence="11">
    <location>
        <begin position="513"/>
        <end position="532"/>
    </location>
</feature>
<keyword evidence="14" id="KW-1185">Reference proteome</keyword>
<feature type="domain" description="ABC transporter" evidence="12">
    <location>
        <begin position="739"/>
        <end position="990"/>
    </location>
</feature>
<protein>
    <recommendedName>
        <fullName evidence="12">ABC transporter domain-containing protein</fullName>
    </recommendedName>
</protein>
<dbReference type="Pfam" id="PF08370">
    <property type="entry name" value="PDR_assoc"/>
    <property type="match status" value="1"/>
</dbReference>
<keyword evidence="3" id="KW-0813">Transport</keyword>
<feature type="transmembrane region" description="Helical" evidence="11">
    <location>
        <begin position="1114"/>
        <end position="1135"/>
    </location>
</feature>
<evidence type="ECO:0000259" key="12">
    <source>
        <dbReference type="PROSITE" id="PS50893"/>
    </source>
</evidence>
<evidence type="ECO:0000256" key="10">
    <source>
        <dbReference type="ARBA" id="ARBA00037747"/>
    </source>
</evidence>
<reference evidence="13" key="1">
    <citation type="journal article" date="2022" name="Front. Genet.">
        <title>Chromosome-Scale Assembly of the Dendrobium nobile Genome Provides Insights Into the Molecular Mechanism of the Biosynthesis of the Medicinal Active Ingredient of Dendrobium.</title>
        <authorList>
            <person name="Xu Q."/>
            <person name="Niu S.-C."/>
            <person name="Li K.-L."/>
            <person name="Zheng P.-J."/>
            <person name="Zhang X.-J."/>
            <person name="Jia Y."/>
            <person name="Liu Y."/>
            <person name="Niu Y.-X."/>
            <person name="Yu L.-H."/>
            <person name="Chen D.-F."/>
            <person name="Zhang G.-Q."/>
        </authorList>
    </citation>
    <scope>NUCLEOTIDE SEQUENCE</scope>
    <source>
        <tissue evidence="13">Leaf</tissue>
    </source>
</reference>
<proteinExistence type="inferred from homology"/>
<feature type="domain" description="ABC transporter" evidence="12">
    <location>
        <begin position="68"/>
        <end position="346"/>
    </location>
</feature>
<evidence type="ECO:0000256" key="11">
    <source>
        <dbReference type="SAM" id="Phobius"/>
    </source>
</evidence>
<feature type="transmembrane region" description="Helical" evidence="11">
    <location>
        <begin position="445"/>
        <end position="463"/>
    </location>
</feature>
<keyword evidence="4 11" id="KW-0812">Transmembrane</keyword>
<dbReference type="InterPro" id="IPR003439">
    <property type="entry name" value="ABC_transporter-like_ATP-bd"/>
</dbReference>
<dbReference type="Proteomes" id="UP000829196">
    <property type="component" value="Unassembled WGS sequence"/>
</dbReference>
<feature type="transmembrane region" description="Helical" evidence="11">
    <location>
        <begin position="587"/>
        <end position="607"/>
    </location>
</feature>
<dbReference type="InterPro" id="IPR013581">
    <property type="entry name" value="PDR_assoc"/>
</dbReference>
<evidence type="ECO:0000256" key="4">
    <source>
        <dbReference type="ARBA" id="ARBA00022692"/>
    </source>
</evidence>
<dbReference type="InterPro" id="IPR003593">
    <property type="entry name" value="AAA+_ATPase"/>
</dbReference>
<evidence type="ECO:0000313" key="13">
    <source>
        <dbReference type="EMBL" id="KAI0520219.1"/>
    </source>
</evidence>
<feature type="transmembrane region" description="Helical" evidence="11">
    <location>
        <begin position="1227"/>
        <end position="1247"/>
    </location>
</feature>
<feature type="transmembrane region" description="Helical" evidence="11">
    <location>
        <begin position="670"/>
        <end position="693"/>
    </location>
</feature>
<dbReference type="SUPFAM" id="SSF52540">
    <property type="entry name" value="P-loop containing nucleoside triphosphate hydrolases"/>
    <property type="match status" value="2"/>
</dbReference>
<dbReference type="FunFam" id="3.40.50.300:FF:000532">
    <property type="entry name" value="ABC transporter G family member 34"/>
    <property type="match status" value="1"/>
</dbReference>
<comment type="similarity">
    <text evidence="2">Belongs to the ABC transporter superfamily. ABCG family. PDR (TC 3.A.1.205) subfamily.</text>
</comment>
<comment type="subcellular location">
    <subcellularLocation>
        <location evidence="1">Membrane</location>
        <topology evidence="1">Multi-pass membrane protein</topology>
    </subcellularLocation>
</comment>
<comment type="function">
    <text evidence="10">May be a general defense protein.</text>
</comment>
<keyword evidence="5" id="KW-0677">Repeat</keyword>
<dbReference type="OrthoDB" id="66620at2759"/>
<dbReference type="PROSITE" id="PS00211">
    <property type="entry name" value="ABC_TRANSPORTER_1"/>
    <property type="match status" value="1"/>
</dbReference>
<dbReference type="InterPro" id="IPR034003">
    <property type="entry name" value="ABCG_PDR_2"/>
</dbReference>
<comment type="caution">
    <text evidence="13">The sequence shown here is derived from an EMBL/GenBank/DDBJ whole genome shotgun (WGS) entry which is preliminary data.</text>
</comment>
<evidence type="ECO:0000313" key="14">
    <source>
        <dbReference type="Proteomes" id="UP000829196"/>
    </source>
</evidence>
<keyword evidence="7" id="KW-0067">ATP-binding</keyword>
<feature type="transmembrane region" description="Helical" evidence="11">
    <location>
        <begin position="1308"/>
        <end position="1331"/>
    </location>
</feature>
<dbReference type="GO" id="GO:0016887">
    <property type="term" value="F:ATP hydrolysis activity"/>
    <property type="evidence" value="ECO:0007669"/>
    <property type="project" value="InterPro"/>
</dbReference>
<evidence type="ECO:0000256" key="1">
    <source>
        <dbReference type="ARBA" id="ARBA00004141"/>
    </source>
</evidence>
<dbReference type="CDD" id="cd03232">
    <property type="entry name" value="ABCG_PDR_domain2"/>
    <property type="match status" value="1"/>
</dbReference>
<dbReference type="InterPro" id="IPR013525">
    <property type="entry name" value="ABC2_TM"/>
</dbReference>
<evidence type="ECO:0000256" key="2">
    <source>
        <dbReference type="ARBA" id="ARBA00006012"/>
    </source>
</evidence>
<feature type="transmembrane region" description="Helical" evidence="11">
    <location>
        <begin position="561"/>
        <end position="581"/>
    </location>
</feature>
<feature type="transmembrane region" description="Helical" evidence="11">
    <location>
        <begin position="478"/>
        <end position="501"/>
    </location>
</feature>
<dbReference type="InterPro" id="IPR043926">
    <property type="entry name" value="ABCG_dom"/>
</dbReference>
<dbReference type="GO" id="GO:0005886">
    <property type="term" value="C:plasma membrane"/>
    <property type="evidence" value="ECO:0007669"/>
    <property type="project" value="UniProtKB-ARBA"/>
</dbReference>
<dbReference type="InterPro" id="IPR017871">
    <property type="entry name" value="ABC_transporter-like_CS"/>
</dbReference>